<reference evidence="1" key="1">
    <citation type="submission" date="2022-02" db="EMBL/GenBank/DDBJ databases">
        <authorList>
            <person name="Henning P.M."/>
            <person name="McCubbin A.G."/>
            <person name="Shore J.S."/>
        </authorList>
    </citation>
    <scope>NUCLEOTIDE SEQUENCE</scope>
    <source>
        <strain evidence="1">F60SS</strain>
        <tissue evidence="1">Leaves</tissue>
    </source>
</reference>
<dbReference type="AlphaFoldDB" id="A0A9Q0JQ91"/>
<sequence length="211" mass="22399">MAQQEEGWPLGLQPLNARALTVAGVGEFHGSRSFNTLLTGSPASFTDSSSDLDTESTASFFHEKSITLGSLIGVSNALDLSRKPAKVTKVEAVKEKKSCRTKLWPLSLCSRDTTTTGFEIVNNPAAPSLGHFLAVERSAANDCSRRNQGPIIYGLDELNLAQPVTETNSLFIDGQVAPWYGADAEIGGSGRLGHGVQELCSCICGQGQQPC</sequence>
<evidence type="ECO:0000313" key="1">
    <source>
        <dbReference type="EMBL" id="KAJ4849152.1"/>
    </source>
</evidence>
<gene>
    <name evidence="1" type="ORF">Tsubulata_045088</name>
</gene>
<proteinExistence type="predicted"/>
<comment type="caution">
    <text evidence="1">The sequence shown here is derived from an EMBL/GenBank/DDBJ whole genome shotgun (WGS) entry which is preliminary data.</text>
</comment>
<dbReference type="OrthoDB" id="1924128at2759"/>
<protein>
    <submittedName>
        <fullName evidence="1">Uncharacterized protein</fullName>
    </submittedName>
</protein>
<dbReference type="Proteomes" id="UP001141552">
    <property type="component" value="Unassembled WGS sequence"/>
</dbReference>
<dbReference type="InterPro" id="IPR040344">
    <property type="entry name" value="At3g17950-like"/>
</dbReference>
<accession>A0A9Q0JQ91</accession>
<keyword evidence="2" id="KW-1185">Reference proteome</keyword>
<evidence type="ECO:0000313" key="2">
    <source>
        <dbReference type="Proteomes" id="UP001141552"/>
    </source>
</evidence>
<organism evidence="1 2">
    <name type="scientific">Turnera subulata</name>
    <dbReference type="NCBI Taxonomy" id="218843"/>
    <lineage>
        <taxon>Eukaryota</taxon>
        <taxon>Viridiplantae</taxon>
        <taxon>Streptophyta</taxon>
        <taxon>Embryophyta</taxon>
        <taxon>Tracheophyta</taxon>
        <taxon>Spermatophyta</taxon>
        <taxon>Magnoliopsida</taxon>
        <taxon>eudicotyledons</taxon>
        <taxon>Gunneridae</taxon>
        <taxon>Pentapetalae</taxon>
        <taxon>rosids</taxon>
        <taxon>fabids</taxon>
        <taxon>Malpighiales</taxon>
        <taxon>Passifloraceae</taxon>
        <taxon>Turnera</taxon>
    </lineage>
</organism>
<reference evidence="1" key="2">
    <citation type="journal article" date="2023" name="Plants (Basel)">
        <title>Annotation of the Turnera subulata (Passifloraceae) Draft Genome Reveals the S-Locus Evolved after the Divergence of Turneroideae from Passifloroideae in a Stepwise Manner.</title>
        <authorList>
            <person name="Henning P.M."/>
            <person name="Roalson E.H."/>
            <person name="Mir W."/>
            <person name="McCubbin A.G."/>
            <person name="Shore J.S."/>
        </authorList>
    </citation>
    <scope>NUCLEOTIDE SEQUENCE</scope>
    <source>
        <strain evidence="1">F60SS</strain>
    </source>
</reference>
<dbReference type="PANTHER" id="PTHR33544">
    <property type="entry name" value="DUF4005 DOMAIN-CONTAINING PROTEIN-RELATED"/>
    <property type="match status" value="1"/>
</dbReference>
<dbReference type="PANTHER" id="PTHR33544:SF5">
    <property type="entry name" value="DUF4005 DOMAIN-CONTAINING PROTEIN"/>
    <property type="match status" value="1"/>
</dbReference>
<name>A0A9Q0JQ91_9ROSI</name>
<dbReference type="EMBL" id="JAKUCV010000686">
    <property type="protein sequence ID" value="KAJ4849152.1"/>
    <property type="molecule type" value="Genomic_DNA"/>
</dbReference>